<keyword evidence="3 14" id="KW-0812">Transmembrane</keyword>
<dbReference type="GO" id="GO:0016020">
    <property type="term" value="C:membrane"/>
    <property type="evidence" value="ECO:0007669"/>
    <property type="project" value="UniProtKB-SubCell"/>
</dbReference>
<evidence type="ECO:0000259" key="17">
    <source>
        <dbReference type="PROSITE" id="PS50055"/>
    </source>
</evidence>
<evidence type="ECO:0000256" key="13">
    <source>
        <dbReference type="SAM" id="MobiDB-lite"/>
    </source>
</evidence>
<dbReference type="SUPFAM" id="SSF52799">
    <property type="entry name" value="(Phosphotyrosine protein) phosphatases II"/>
    <property type="match status" value="1"/>
</dbReference>
<dbReference type="Pfam" id="PF00168">
    <property type="entry name" value="C2"/>
    <property type="match status" value="2"/>
</dbReference>
<dbReference type="PROSITE" id="PS51257">
    <property type="entry name" value="PROKAR_LIPOPROTEIN"/>
    <property type="match status" value="1"/>
</dbReference>
<dbReference type="EMBL" id="JAATJU010023569">
    <property type="protein sequence ID" value="KAH0507447.1"/>
    <property type="molecule type" value="Genomic_DNA"/>
</dbReference>
<dbReference type="SMART" id="SM00060">
    <property type="entry name" value="FN3"/>
    <property type="match status" value="4"/>
</dbReference>
<dbReference type="InterPro" id="IPR000008">
    <property type="entry name" value="C2_dom"/>
</dbReference>
<dbReference type="SMART" id="SM00194">
    <property type="entry name" value="PTPc"/>
    <property type="match status" value="1"/>
</dbReference>
<dbReference type="InterPro" id="IPR000242">
    <property type="entry name" value="PTP_cat"/>
</dbReference>
<dbReference type="InterPro" id="IPR044912">
    <property type="entry name" value="Egfr_JX_dom"/>
</dbReference>
<dbReference type="PANTHER" id="PTHR46957:SF10">
    <property type="entry name" value="PROTEIN TYROSINE PHOSPHATASE, RECEPTOR TYPE, H"/>
    <property type="match status" value="1"/>
</dbReference>
<evidence type="ECO:0000313" key="21">
    <source>
        <dbReference type="Proteomes" id="UP000710432"/>
    </source>
</evidence>
<dbReference type="Gene3D" id="3.90.190.10">
    <property type="entry name" value="Protein tyrosine phosphatase superfamily"/>
    <property type="match status" value="1"/>
</dbReference>
<feature type="domain" description="C2" evidence="16">
    <location>
        <begin position="940"/>
        <end position="1073"/>
    </location>
</feature>
<gene>
    <name evidence="20" type="ORF">LTLLF_168770</name>
</gene>
<dbReference type="Gene3D" id="2.60.40.10">
    <property type="entry name" value="Immunoglobulins"/>
    <property type="match status" value="4"/>
</dbReference>
<dbReference type="AlphaFoldDB" id="A0A8J6GAK6"/>
<dbReference type="InterPro" id="IPR000387">
    <property type="entry name" value="Tyr_Pase_dom"/>
</dbReference>
<dbReference type="PRINTS" id="PR00360">
    <property type="entry name" value="C2DOMAIN"/>
</dbReference>
<evidence type="ECO:0000256" key="7">
    <source>
        <dbReference type="ARBA" id="ARBA00022912"/>
    </source>
</evidence>
<dbReference type="InterPro" id="IPR050713">
    <property type="entry name" value="RTP_Phos/Ushers"/>
</dbReference>
<dbReference type="GO" id="GO:0004713">
    <property type="term" value="F:protein tyrosine kinase activity"/>
    <property type="evidence" value="ECO:0007669"/>
    <property type="project" value="UniProtKB-KW"/>
</dbReference>
<dbReference type="PROSITE" id="PS50056">
    <property type="entry name" value="TYR_PHOSPHATASE_2"/>
    <property type="match status" value="1"/>
</dbReference>
<keyword evidence="7" id="KW-0904">Protein phosphatase</keyword>
<dbReference type="PROSITE" id="PS50055">
    <property type="entry name" value="TYR_PHOSPHATASE_PTP"/>
    <property type="match status" value="1"/>
</dbReference>
<evidence type="ECO:0000256" key="11">
    <source>
        <dbReference type="ARBA" id="ARBA00023180"/>
    </source>
</evidence>
<keyword evidence="4 15" id="KW-0732">Signal</keyword>
<dbReference type="InterPro" id="IPR003595">
    <property type="entry name" value="Tyr_Pase_cat"/>
</dbReference>
<dbReference type="InterPro" id="IPR036116">
    <property type="entry name" value="FN3_sf"/>
</dbReference>
<evidence type="ECO:0000259" key="19">
    <source>
        <dbReference type="PROSITE" id="PS50853"/>
    </source>
</evidence>
<keyword evidence="9 14" id="KW-0472">Membrane</keyword>
<feature type="signal peptide" evidence="15">
    <location>
        <begin position="1"/>
        <end position="29"/>
    </location>
</feature>
<feature type="compositionally biased region" description="Pro residues" evidence="13">
    <location>
        <begin position="710"/>
        <end position="723"/>
    </location>
</feature>
<evidence type="ECO:0000256" key="2">
    <source>
        <dbReference type="ARBA" id="ARBA00022679"/>
    </source>
</evidence>
<dbReference type="InterPro" id="IPR013783">
    <property type="entry name" value="Ig-like_fold"/>
</dbReference>
<feature type="transmembrane region" description="Helical" evidence="14">
    <location>
        <begin position="736"/>
        <end position="758"/>
    </location>
</feature>
<evidence type="ECO:0000256" key="1">
    <source>
        <dbReference type="ARBA" id="ARBA00004479"/>
    </source>
</evidence>
<evidence type="ECO:0000256" key="8">
    <source>
        <dbReference type="ARBA" id="ARBA00022989"/>
    </source>
</evidence>
<dbReference type="PROSITE" id="PS00383">
    <property type="entry name" value="TYR_PHOSPHATASE_1"/>
    <property type="match status" value="1"/>
</dbReference>
<feature type="domain" description="Fibronectin type-III" evidence="19">
    <location>
        <begin position="38"/>
        <end position="122"/>
    </location>
</feature>
<dbReference type="Gene3D" id="2.60.40.150">
    <property type="entry name" value="C2 domain"/>
    <property type="match status" value="2"/>
</dbReference>
<evidence type="ECO:0000256" key="3">
    <source>
        <dbReference type="ARBA" id="ARBA00022692"/>
    </source>
</evidence>
<evidence type="ECO:0000259" key="18">
    <source>
        <dbReference type="PROSITE" id="PS50056"/>
    </source>
</evidence>
<keyword evidence="6" id="KW-0378">Hydrolase</keyword>
<reference evidence="20" key="1">
    <citation type="submission" date="2020-03" db="EMBL/GenBank/DDBJ databases">
        <title>Studies in the Genomics of Life Span.</title>
        <authorList>
            <person name="Glass D."/>
        </authorList>
    </citation>
    <scope>NUCLEOTIDE SEQUENCE</scope>
    <source>
        <strain evidence="20">LTLLF</strain>
        <tissue evidence="20">Muscle</tissue>
    </source>
</reference>
<proteinExistence type="predicted"/>
<dbReference type="Gene3D" id="6.10.250.2930">
    <property type="match status" value="1"/>
</dbReference>
<keyword evidence="10" id="KW-0829">Tyrosine-protein kinase</keyword>
<dbReference type="SUPFAM" id="SSF49562">
    <property type="entry name" value="C2 domain (Calcium/lipid-binding domain, CaLB)"/>
    <property type="match status" value="2"/>
</dbReference>
<evidence type="ECO:0000256" key="10">
    <source>
        <dbReference type="ARBA" id="ARBA00023137"/>
    </source>
</evidence>
<evidence type="ECO:0000256" key="9">
    <source>
        <dbReference type="ARBA" id="ARBA00023136"/>
    </source>
</evidence>
<dbReference type="SUPFAM" id="SSF49265">
    <property type="entry name" value="Fibronectin type III"/>
    <property type="match status" value="2"/>
</dbReference>
<dbReference type="InterPro" id="IPR016130">
    <property type="entry name" value="Tyr_Pase_AS"/>
</dbReference>
<evidence type="ECO:0000256" key="14">
    <source>
        <dbReference type="SAM" id="Phobius"/>
    </source>
</evidence>
<evidence type="ECO:0000313" key="20">
    <source>
        <dbReference type="EMBL" id="KAH0507447.1"/>
    </source>
</evidence>
<feature type="region of interest" description="Disordered" evidence="13">
    <location>
        <begin position="695"/>
        <end position="729"/>
    </location>
</feature>
<evidence type="ECO:0000256" key="5">
    <source>
        <dbReference type="ARBA" id="ARBA00022777"/>
    </source>
</evidence>
<keyword evidence="8 14" id="KW-1133">Transmembrane helix</keyword>
<feature type="domain" description="C2" evidence="16">
    <location>
        <begin position="815"/>
        <end position="934"/>
    </location>
</feature>
<keyword evidence="11" id="KW-0325">Glycoprotein</keyword>
<dbReference type="InterPro" id="IPR029021">
    <property type="entry name" value="Prot-tyrosine_phosphatase-like"/>
</dbReference>
<feature type="domain" description="Tyrosine specific protein phosphatases" evidence="18">
    <location>
        <begin position="630"/>
        <end position="703"/>
    </location>
</feature>
<dbReference type="Pfam" id="PF00041">
    <property type="entry name" value="fn3"/>
    <property type="match status" value="3"/>
</dbReference>
<keyword evidence="2" id="KW-0808">Transferase</keyword>
<name>A0A8J6GAK6_MICOH</name>
<dbReference type="Proteomes" id="UP000710432">
    <property type="component" value="Unassembled WGS sequence"/>
</dbReference>
<evidence type="ECO:0000256" key="15">
    <source>
        <dbReference type="SAM" id="SignalP"/>
    </source>
</evidence>
<dbReference type="PANTHER" id="PTHR46957">
    <property type="entry name" value="CYTOKINE RECEPTOR"/>
    <property type="match status" value="1"/>
</dbReference>
<keyword evidence="20" id="KW-0675">Receptor</keyword>
<feature type="domain" description="Tyrosine-protein phosphatase" evidence="17">
    <location>
        <begin position="453"/>
        <end position="700"/>
    </location>
</feature>
<dbReference type="SMART" id="SM00404">
    <property type="entry name" value="PTPc_motif"/>
    <property type="match status" value="1"/>
</dbReference>
<feature type="transmembrane region" description="Helical" evidence="14">
    <location>
        <begin position="387"/>
        <end position="409"/>
    </location>
</feature>
<dbReference type="InterPro" id="IPR003961">
    <property type="entry name" value="FN3_dom"/>
</dbReference>
<accession>A0A8J6GAK6</accession>
<evidence type="ECO:0000259" key="16">
    <source>
        <dbReference type="PROSITE" id="PS50004"/>
    </source>
</evidence>
<dbReference type="InterPro" id="IPR035892">
    <property type="entry name" value="C2_domain_sf"/>
</dbReference>
<dbReference type="GO" id="GO:0004725">
    <property type="term" value="F:protein tyrosine phosphatase activity"/>
    <property type="evidence" value="ECO:0007669"/>
    <property type="project" value="UniProtKB-EC"/>
</dbReference>
<organism evidence="20 21">
    <name type="scientific">Microtus ochrogaster</name>
    <name type="common">Prairie vole</name>
    <dbReference type="NCBI Taxonomy" id="79684"/>
    <lineage>
        <taxon>Eukaryota</taxon>
        <taxon>Metazoa</taxon>
        <taxon>Chordata</taxon>
        <taxon>Craniata</taxon>
        <taxon>Vertebrata</taxon>
        <taxon>Euteleostomi</taxon>
        <taxon>Mammalia</taxon>
        <taxon>Eutheria</taxon>
        <taxon>Euarchontoglires</taxon>
        <taxon>Glires</taxon>
        <taxon>Rodentia</taxon>
        <taxon>Myomorpha</taxon>
        <taxon>Muroidea</taxon>
        <taxon>Cricetidae</taxon>
        <taxon>Arvicolinae</taxon>
        <taxon>Microtus</taxon>
    </lineage>
</organism>
<dbReference type="GO" id="GO:0043235">
    <property type="term" value="C:receptor complex"/>
    <property type="evidence" value="ECO:0007669"/>
    <property type="project" value="TreeGrafter"/>
</dbReference>
<dbReference type="PRINTS" id="PR00700">
    <property type="entry name" value="PRTYPHPHTASE"/>
</dbReference>
<dbReference type="PROSITE" id="PS50004">
    <property type="entry name" value="C2"/>
    <property type="match status" value="2"/>
</dbReference>
<evidence type="ECO:0000256" key="12">
    <source>
        <dbReference type="ARBA" id="ARBA00051722"/>
    </source>
</evidence>
<feature type="domain" description="Fibronectin type-III" evidence="19">
    <location>
        <begin position="212"/>
        <end position="302"/>
    </location>
</feature>
<dbReference type="SMART" id="SM00239">
    <property type="entry name" value="C2"/>
    <property type="match status" value="2"/>
</dbReference>
<protein>
    <submittedName>
        <fullName evidence="20">Receptor-type tyrosine-protein phosphatase H</fullName>
    </submittedName>
</protein>
<comment type="subcellular location">
    <subcellularLocation>
        <location evidence="1">Membrane</location>
        <topology evidence="1">Single-pass type I membrane protein</topology>
    </subcellularLocation>
</comment>
<dbReference type="CDD" id="cd00063">
    <property type="entry name" value="FN3"/>
    <property type="match status" value="3"/>
</dbReference>
<dbReference type="FunFam" id="3.90.190.10:FF:000009">
    <property type="entry name" value="Receptor-type tyrosine-protein phosphatase beta"/>
    <property type="match status" value="1"/>
</dbReference>
<comment type="caution">
    <text evidence="20">The sequence shown here is derived from an EMBL/GenBank/DDBJ whole genome shotgun (WGS) entry which is preliminary data.</text>
</comment>
<sequence length="1087" mass="121050">MARAGGNLGVWGSLVLLGLYSCAVPRAAATHEFSALNGVSNLKAEAQTNSSITLRWEAPNDTDPENLIYWVQCLGDNIYKTENTTLTVDGLAPASSYKFVVWVEKNVTNSTMETITTSTAPNPVRNLSVESQTNGSITLRWEAPNVTDPENLIYWIQWHEDDTIYKIENTTDTTLTVDGLAAAFSYEFSVWVEFDGIRSTTVTLKASTAPNPVRNLSVETQTNNSITLSWDKPDGRNDTVNLTYWVQWPEDDDNYKNKSTTNTSVVVDNLAPGSTYEFSVWVEYDGIRSTTVTINASTVPAAVSELSCVSTSGGYGVILTWPCPPGGYDTFEVEVGGQRRNQSSCETGMSVSDLGPAQSYMATITTVSHGLRALPFSVTCHTESTGVIVGAIVGILLLFILVGLLIFFLKRRRKRSQQKKTPKDLVFSVPGDILAKDFADHVRVKEKDSNYGFAEEYQQLAPEGQGQSQTTALAPENTSKNRYRNVLPYDWSRVPLKPLHEEPGSDYINANFMPGLWSSKEFIATQGPLPHTVGDFWRLVWEQKSHTLVMLTNCMESGRVKCEHYWPLDAQPCTHGQLQVTLMSEEVKENWTVRDLQLFHVGEQQTHSVRQFHFLAWPDHGVPYSPDPLLDFQKVLREWVDQSMDGGPPIVHCSAGVGRTGTLIALDVLLRQLECEGLVGPFSFVKKMRESRPLMVQTEEAPQEPDAMFPEPPTPGSPAPETPPDSSRIRQGAVPAWVLATIVLGSGLLIFSSCFCLYRKRCRRRMGKKSQAQAQVHLQEVKELGRSYIDKVQPEIEELDPSPSMPGQQVPDKHQLGRLQYSLDYDFQTGQLLVGILQAEGLAALDLGGSSDPYVSVYLLPDKRRRHETKVHRQTLNPHFEETFAFNVPYVELGGRVLVMAVYDFDRFSRNDAIGEVRVPMSSVNLGRPVQAWRELQTAPKEEITGFREGELAGSTSLVPDSGPFHSKASRRWADLDPYVKVHLLQGGKKVRKKKTTIKKNTLNPYYNEAFSFEVPCDQVQKVQVELTVLDYDKLGKNEAIGRVAVGAAVGGAGLRHWADMLANPRRPIAQWHSLRPPDRARPMVVP</sequence>
<dbReference type="FunFam" id="2.60.40.150:FF:000111">
    <property type="entry name" value="synaptotagmin-5 isoform X1"/>
    <property type="match status" value="1"/>
</dbReference>
<comment type="catalytic activity">
    <reaction evidence="12">
        <text>O-phospho-L-tyrosyl-[protein] + H2O = L-tyrosyl-[protein] + phosphate</text>
        <dbReference type="Rhea" id="RHEA:10684"/>
        <dbReference type="Rhea" id="RHEA-COMP:10136"/>
        <dbReference type="Rhea" id="RHEA-COMP:20101"/>
        <dbReference type="ChEBI" id="CHEBI:15377"/>
        <dbReference type="ChEBI" id="CHEBI:43474"/>
        <dbReference type="ChEBI" id="CHEBI:46858"/>
        <dbReference type="ChEBI" id="CHEBI:61978"/>
        <dbReference type="EC" id="3.1.3.48"/>
    </reaction>
</comment>
<evidence type="ECO:0000256" key="6">
    <source>
        <dbReference type="ARBA" id="ARBA00022801"/>
    </source>
</evidence>
<evidence type="ECO:0000256" key="4">
    <source>
        <dbReference type="ARBA" id="ARBA00022729"/>
    </source>
</evidence>
<keyword evidence="5" id="KW-0418">Kinase</keyword>
<feature type="domain" description="Fibronectin type-III" evidence="19">
    <location>
        <begin position="123"/>
        <end position="211"/>
    </location>
</feature>
<feature type="chain" id="PRO_5035148213" evidence="15">
    <location>
        <begin position="30"/>
        <end position="1087"/>
    </location>
</feature>
<dbReference type="Pfam" id="PF00102">
    <property type="entry name" value="Y_phosphatase"/>
    <property type="match status" value="1"/>
</dbReference>
<dbReference type="PROSITE" id="PS50853">
    <property type="entry name" value="FN3"/>
    <property type="match status" value="3"/>
</dbReference>